<name>S0A1E4_9CAUD</name>
<accession>S0A1E4</accession>
<proteinExistence type="predicted"/>
<reference evidence="2" key="2">
    <citation type="submission" date="2013-03" db="EMBL/GenBank/DDBJ databases">
        <title>The Cellulophaga phages: a novel, diverse, and globally ubiquitous model system.</title>
        <authorList>
            <person name="Holmfeldt K."/>
            <person name="Solonenko N."/>
            <person name="Shah M."/>
            <person name="Corrier K."/>
            <person name="Riemann L."/>
            <person name="VerBerkmoes N.C."/>
            <person name="Sullivan M.B."/>
        </authorList>
    </citation>
    <scope>NUCLEOTIDE SEQUENCE [LARGE SCALE GENOMIC DNA]</scope>
</reference>
<evidence type="ECO:0000313" key="1">
    <source>
        <dbReference type="EMBL" id="AGO48297.1"/>
    </source>
</evidence>
<keyword evidence="2" id="KW-1185">Reference proteome</keyword>
<sequence>MYKLKIVNYHNGSYVRVIMIKNNFMYQHYLHKSMVTDKINDTVNNLIKRVDEH</sequence>
<dbReference type="KEGG" id="vg:16796890"/>
<evidence type="ECO:0000313" key="2">
    <source>
        <dbReference type="Proteomes" id="UP000014710"/>
    </source>
</evidence>
<gene>
    <name evidence="1" type="ORF">Phi17:1_gp21</name>
</gene>
<dbReference type="Proteomes" id="UP000014710">
    <property type="component" value="Segment"/>
</dbReference>
<protein>
    <submittedName>
        <fullName evidence="1">Uncharacterized protein</fullName>
    </submittedName>
</protein>
<dbReference type="GeneID" id="16796890"/>
<dbReference type="EMBL" id="KC821617">
    <property type="protein sequence ID" value="AGO48297.1"/>
    <property type="molecule type" value="Genomic_DNA"/>
</dbReference>
<reference evidence="1 2" key="1">
    <citation type="journal article" date="2013" name="Proc. Natl. Acad. Sci. U.S.A.">
        <title>Twelve previously unknown phage genera are ubiquitous in global oceans.</title>
        <authorList>
            <person name="Holmfeldt K."/>
            <person name="Solonenko N."/>
            <person name="Shah M."/>
            <person name="Corrier K."/>
            <person name="Riemann L."/>
            <person name="Verberkmoes N.C."/>
            <person name="Sullivan M.B."/>
        </authorList>
    </citation>
    <scope>NUCLEOTIDE SEQUENCE [LARGE SCALE GENOMIC DNA]</scope>
    <source>
        <strain evidence="1">Phi17:1</strain>
    </source>
</reference>
<organism evidence="1 2">
    <name type="scientific">Cellulophaga phage phi17:1</name>
    <dbReference type="NCBI Taxonomy" id="1327980"/>
    <lineage>
        <taxon>Viruses</taxon>
        <taxon>Duplodnaviria</taxon>
        <taxon>Heunggongvirae</taxon>
        <taxon>Uroviricota</taxon>
        <taxon>Caudoviricetes</taxon>
        <taxon>Helsingorvirus</taxon>
        <taxon>Helsingorvirus Cba171</taxon>
    </lineage>
</organism>
<dbReference type="RefSeq" id="YP_008241337.1">
    <property type="nucleotide sequence ID" value="NC_021795.1"/>
</dbReference>